<sequence>MQHTSLIDQKLERLRADEAELIITRSAMLADAVDCSMNPSNPAGTFPGLPSFQLLTSEDALKMLAEFPSSVVTGWYGFVFGVLWVYLMKLTRRVRQPAASGLLKVLIGGVLLVAAHKVFRRRTVRITKQCSVTEDVSSSPTGPCRVVCNVLTLSNSHAGTHADTPFHFTRDQEEAGFNLMQYNGSACVLDVSSLLEERKSRAITIGVLEAVERSSGITLTTQWRILFRTTKGTTVPPAYFDIDAARYLASLPNVVMIAIDSISVDHTSMSPICEGAHGAFFSDRVAIVENVVLNQVPIRQSSGGIRGVVRTVFHPTQAHQDSWGCSVWFSPS</sequence>
<protein>
    <recommendedName>
        <fullName evidence="5">Cyclase</fullName>
    </recommendedName>
</protein>
<dbReference type="PANTHER" id="PTHR31118">
    <property type="entry name" value="CYCLASE-LIKE PROTEIN 2"/>
    <property type="match status" value="1"/>
</dbReference>
<keyword evidence="2" id="KW-0812">Transmembrane</keyword>
<dbReference type="InterPro" id="IPR037175">
    <property type="entry name" value="KFase_sf"/>
</dbReference>
<organism evidence="3 4">
    <name type="scientific">Bodo saltans</name>
    <name type="common">Flagellated protozoan</name>
    <dbReference type="NCBI Taxonomy" id="75058"/>
    <lineage>
        <taxon>Eukaryota</taxon>
        <taxon>Discoba</taxon>
        <taxon>Euglenozoa</taxon>
        <taxon>Kinetoplastea</taxon>
        <taxon>Metakinetoplastina</taxon>
        <taxon>Eubodonida</taxon>
        <taxon>Bodonidae</taxon>
        <taxon>Bodo</taxon>
    </lineage>
</organism>
<accession>A0A0S4J7K0</accession>
<dbReference type="Proteomes" id="UP000051952">
    <property type="component" value="Unassembled WGS sequence"/>
</dbReference>
<keyword evidence="2" id="KW-0472">Membrane</keyword>
<dbReference type="Pfam" id="PF04199">
    <property type="entry name" value="Cyclase"/>
    <property type="match status" value="1"/>
</dbReference>
<dbReference type="SUPFAM" id="SSF102198">
    <property type="entry name" value="Putative cyclase"/>
    <property type="match status" value="1"/>
</dbReference>
<evidence type="ECO:0008006" key="5">
    <source>
        <dbReference type="Google" id="ProtNLM"/>
    </source>
</evidence>
<reference evidence="4" key="1">
    <citation type="submission" date="2015-09" db="EMBL/GenBank/DDBJ databases">
        <authorList>
            <consortium name="Pathogen Informatics"/>
        </authorList>
    </citation>
    <scope>NUCLEOTIDE SEQUENCE [LARGE SCALE GENOMIC DNA]</scope>
    <source>
        <strain evidence="4">Lake Konstanz</strain>
    </source>
</reference>
<evidence type="ECO:0000256" key="1">
    <source>
        <dbReference type="ARBA" id="ARBA00007865"/>
    </source>
</evidence>
<dbReference type="VEuPathDB" id="TriTrypDB:BSAL_91515"/>
<proteinExistence type="inferred from homology"/>
<dbReference type="Gene3D" id="3.50.30.50">
    <property type="entry name" value="Putative cyclase"/>
    <property type="match status" value="1"/>
</dbReference>
<name>A0A0S4J7K0_BODSA</name>
<keyword evidence="4" id="KW-1185">Reference proteome</keyword>
<evidence type="ECO:0000313" key="4">
    <source>
        <dbReference type="Proteomes" id="UP000051952"/>
    </source>
</evidence>
<dbReference type="AlphaFoldDB" id="A0A0S4J7K0"/>
<gene>
    <name evidence="3" type="ORF">BSAL_91515</name>
</gene>
<comment type="similarity">
    <text evidence="1">Belongs to the Cyclase 1 superfamily.</text>
</comment>
<dbReference type="GO" id="GO:0019441">
    <property type="term" value="P:L-tryptophan catabolic process to kynurenine"/>
    <property type="evidence" value="ECO:0007669"/>
    <property type="project" value="InterPro"/>
</dbReference>
<dbReference type="OrthoDB" id="271512at2759"/>
<feature type="transmembrane region" description="Helical" evidence="2">
    <location>
        <begin position="99"/>
        <end position="119"/>
    </location>
</feature>
<evidence type="ECO:0000256" key="2">
    <source>
        <dbReference type="SAM" id="Phobius"/>
    </source>
</evidence>
<dbReference type="InterPro" id="IPR007325">
    <property type="entry name" value="KFase/CYL"/>
</dbReference>
<evidence type="ECO:0000313" key="3">
    <source>
        <dbReference type="EMBL" id="CUG86057.1"/>
    </source>
</evidence>
<dbReference type="EMBL" id="CYKH01001233">
    <property type="protein sequence ID" value="CUG86057.1"/>
    <property type="molecule type" value="Genomic_DNA"/>
</dbReference>
<keyword evidence="2" id="KW-1133">Transmembrane helix</keyword>
<feature type="transmembrane region" description="Helical" evidence="2">
    <location>
        <begin position="67"/>
        <end position="87"/>
    </location>
</feature>
<dbReference type="OMA" id="NYDDAHY"/>
<dbReference type="PANTHER" id="PTHR31118:SF12">
    <property type="entry name" value="CYCLASE-LIKE PROTEIN 2"/>
    <property type="match status" value="1"/>
</dbReference>
<dbReference type="GO" id="GO:0004061">
    <property type="term" value="F:arylformamidase activity"/>
    <property type="evidence" value="ECO:0007669"/>
    <property type="project" value="InterPro"/>
</dbReference>